<proteinExistence type="predicted"/>
<gene>
    <name evidence="1" type="ORF">PSON_ATCC_30995.1.T0300229</name>
</gene>
<dbReference type="Proteomes" id="UP000692954">
    <property type="component" value="Unassembled WGS sequence"/>
</dbReference>
<name>A0A8S1M680_9CILI</name>
<protein>
    <submittedName>
        <fullName evidence="1">Uncharacterized protein</fullName>
    </submittedName>
</protein>
<sequence>MGVCTSRQKRTLRQIGKAEVQLVLENLSKESQINDFYKILNGQTQTVFENLLNNKNINRNISQTEYDFYSKQTEELSLLNTYLQNYYNNYYRIVISNIKSENFYYFENLNLKFVIQLYLAMKTIKNNGKEWWNQQTFHTLEKLITNRFDIYPKVVQEGRITPFLNFILLLIKLSIKLMKLEGMTLQEKEIEFIYDTKGSMLYNQIKLELLN</sequence>
<organism evidence="1 2">
    <name type="scientific">Paramecium sonneborni</name>
    <dbReference type="NCBI Taxonomy" id="65129"/>
    <lineage>
        <taxon>Eukaryota</taxon>
        <taxon>Sar</taxon>
        <taxon>Alveolata</taxon>
        <taxon>Ciliophora</taxon>
        <taxon>Intramacronucleata</taxon>
        <taxon>Oligohymenophorea</taxon>
        <taxon>Peniculida</taxon>
        <taxon>Parameciidae</taxon>
        <taxon>Paramecium</taxon>
    </lineage>
</organism>
<evidence type="ECO:0000313" key="1">
    <source>
        <dbReference type="EMBL" id="CAD8073301.1"/>
    </source>
</evidence>
<dbReference type="AlphaFoldDB" id="A0A8S1M680"/>
<dbReference type="EMBL" id="CAJJDN010000030">
    <property type="protein sequence ID" value="CAD8073301.1"/>
    <property type="molecule type" value="Genomic_DNA"/>
</dbReference>
<reference evidence="1" key="1">
    <citation type="submission" date="2021-01" db="EMBL/GenBank/DDBJ databases">
        <authorList>
            <consortium name="Genoscope - CEA"/>
            <person name="William W."/>
        </authorList>
    </citation>
    <scope>NUCLEOTIDE SEQUENCE</scope>
</reference>
<evidence type="ECO:0000313" key="2">
    <source>
        <dbReference type="Proteomes" id="UP000692954"/>
    </source>
</evidence>
<comment type="caution">
    <text evidence="1">The sequence shown here is derived from an EMBL/GenBank/DDBJ whole genome shotgun (WGS) entry which is preliminary data.</text>
</comment>
<keyword evidence="2" id="KW-1185">Reference proteome</keyword>
<accession>A0A8S1M680</accession>